<dbReference type="InterPro" id="IPR050091">
    <property type="entry name" value="PKS_NRPS_Biosynth_Enz"/>
</dbReference>
<dbReference type="AlphaFoldDB" id="A0A076L2N7"/>
<dbReference type="InterPro" id="IPR001227">
    <property type="entry name" value="Ac_transferase_dom_sf"/>
</dbReference>
<dbReference type="Pfam" id="PF02801">
    <property type="entry name" value="Ketoacyl-synt_C"/>
    <property type="match status" value="1"/>
</dbReference>
<dbReference type="Pfam" id="PF16197">
    <property type="entry name" value="KAsynt_C_assoc"/>
    <property type="match status" value="1"/>
</dbReference>
<dbReference type="EMBL" id="KF536057">
    <property type="protein sequence ID" value="AII99950.1"/>
    <property type="molecule type" value="Genomic_DNA"/>
</dbReference>
<dbReference type="InterPro" id="IPR032821">
    <property type="entry name" value="PKS_assoc"/>
</dbReference>
<dbReference type="Gene3D" id="3.40.47.10">
    <property type="match status" value="1"/>
</dbReference>
<dbReference type="InterPro" id="IPR020841">
    <property type="entry name" value="PKS_Beta-ketoAc_synthase_dom"/>
</dbReference>
<dbReference type="Gene3D" id="3.40.366.10">
    <property type="entry name" value="Malonyl-Coenzyme A Acyl Carrier Protein, domain 2"/>
    <property type="match status" value="1"/>
</dbReference>
<evidence type="ECO:0000313" key="4">
    <source>
        <dbReference type="EMBL" id="AII99950.1"/>
    </source>
</evidence>
<dbReference type="SUPFAM" id="SSF53901">
    <property type="entry name" value="Thiolase-like"/>
    <property type="match status" value="1"/>
</dbReference>
<dbReference type="PROSITE" id="PS52004">
    <property type="entry name" value="KS3_2"/>
    <property type="match status" value="1"/>
</dbReference>
<dbReference type="PANTHER" id="PTHR43775">
    <property type="entry name" value="FATTY ACID SYNTHASE"/>
    <property type="match status" value="1"/>
</dbReference>
<dbReference type="GO" id="GO:0044550">
    <property type="term" value="P:secondary metabolite biosynthetic process"/>
    <property type="evidence" value="ECO:0007669"/>
    <property type="project" value="TreeGrafter"/>
</dbReference>
<dbReference type="GO" id="GO:0004312">
    <property type="term" value="F:fatty acid synthase activity"/>
    <property type="evidence" value="ECO:0007669"/>
    <property type="project" value="TreeGrafter"/>
</dbReference>
<dbReference type="PANTHER" id="PTHR43775:SF29">
    <property type="entry name" value="ASPERFURANONE POLYKETIDE SYNTHASE AFOG-RELATED"/>
    <property type="match status" value="1"/>
</dbReference>
<dbReference type="CDD" id="cd00833">
    <property type="entry name" value="PKS"/>
    <property type="match status" value="1"/>
</dbReference>
<sequence>SHGTGTPVGDPIEANAIGSAFAKQRSDEDPLYVGAVKSNIGHLEGCSGLAGVIKAILVLENGVIPPIAGFESLNPKIDAHRLHLRANEQFPTKKHDWPVSTLRRACVNSFGFGGTNALVVLDDALNFLQNRGLHGLHCTKPSLLAGKAIKGGLRKTQDVHLSPKLLVWSAPDEKGAQRLVAEYSEFLSRRHVEVESLAYTLACRRSRFPWRCFAIADMQHDTEVDTQNAKAVDMTRASKPVKAGDKTRAAFVFSGHGAQW</sequence>
<name>A0A076L2N7_9HYPO</name>
<feature type="non-terminal residue" evidence="4">
    <location>
        <position position="1"/>
    </location>
</feature>
<evidence type="ECO:0000256" key="2">
    <source>
        <dbReference type="ARBA" id="ARBA00022553"/>
    </source>
</evidence>
<accession>A0A076L2N7</accession>
<protein>
    <submittedName>
        <fullName evidence="4">Polyketide synthase</fullName>
    </submittedName>
</protein>
<evidence type="ECO:0000256" key="1">
    <source>
        <dbReference type="ARBA" id="ARBA00022450"/>
    </source>
</evidence>
<dbReference type="SMART" id="SM00825">
    <property type="entry name" value="PKS_KS"/>
    <property type="match status" value="1"/>
</dbReference>
<keyword evidence="1" id="KW-0596">Phosphopantetheine</keyword>
<feature type="domain" description="Ketosynthase family 3 (KS3)" evidence="3">
    <location>
        <begin position="1"/>
        <end position="123"/>
    </location>
</feature>
<dbReference type="InterPro" id="IPR014031">
    <property type="entry name" value="Ketoacyl_synth_C"/>
</dbReference>
<organism evidence="4">
    <name type="scientific">Ophiocordyceps humbertii</name>
    <dbReference type="NCBI Taxonomy" id="1531977"/>
    <lineage>
        <taxon>Eukaryota</taxon>
        <taxon>Fungi</taxon>
        <taxon>Dikarya</taxon>
        <taxon>Ascomycota</taxon>
        <taxon>Pezizomycotina</taxon>
        <taxon>Sordariomycetes</taxon>
        <taxon>Hypocreomycetidae</taxon>
        <taxon>Hypocreales</taxon>
        <taxon>Ophiocordycipitaceae</taxon>
        <taxon>Ophiocordyceps</taxon>
    </lineage>
</organism>
<keyword evidence="2" id="KW-0597">Phosphoprotein</keyword>
<dbReference type="InterPro" id="IPR016039">
    <property type="entry name" value="Thiolase-like"/>
</dbReference>
<feature type="non-terminal residue" evidence="4">
    <location>
        <position position="260"/>
    </location>
</feature>
<proteinExistence type="predicted"/>
<dbReference type="GO" id="GO:0006633">
    <property type="term" value="P:fatty acid biosynthetic process"/>
    <property type="evidence" value="ECO:0007669"/>
    <property type="project" value="TreeGrafter"/>
</dbReference>
<dbReference type="Gene3D" id="3.30.70.3290">
    <property type="match status" value="1"/>
</dbReference>
<evidence type="ECO:0000259" key="3">
    <source>
        <dbReference type="PROSITE" id="PS52004"/>
    </source>
</evidence>
<reference evidence="4" key="1">
    <citation type="journal article" date="2015" name="Fungal Biol.">
        <title>Phylogeny of type I polyketide synthases (PKSs) in fungal entomopathogens and expression analysis of PKS genes in Beauveria bassiana BCC 2660.</title>
        <authorList>
            <person name="Punya J."/>
            <person name="Swangmaneecharern P."/>
            <person name="Pinsupa S."/>
            <person name="Nitistaporn P."/>
            <person name="Phonghanpot S."/>
            <person name="Kunathigan V."/>
            <person name="Cheevadhanarak S."/>
            <person name="Tanticharoen M."/>
            <person name="Amnuaykanjanasin A."/>
        </authorList>
    </citation>
    <scope>NUCLEOTIDE SEQUENCE</scope>
    <source>
        <strain evidence="4">BCC2521</strain>
    </source>
</reference>